<feature type="region of interest" description="Disordered" evidence="1">
    <location>
        <begin position="1"/>
        <end position="167"/>
    </location>
</feature>
<sequence>MSSQSQPPQPPKQSTYTQPQNPISQTSLEQEQRIPQTRHRGDPISPITRGPNSNPANNSALSDHAGKYKQERYNLRSAGDVDTEYGVEQEPAEGDIAAAVEGKSARVRAQAGAHAGPVGSAMGPGGPGELDLDRKREEHEQILGERVGKSPAEPGWGFDGESEENEEVRRRLVRERRVDVGEAVREGTGGPVVR</sequence>
<reference evidence="2" key="1">
    <citation type="submission" date="2019-04" db="EMBL/GenBank/DDBJ databases">
        <title>Friends and foes A comparative genomics studyof 23 Aspergillus species from section Flavi.</title>
        <authorList>
            <consortium name="DOE Joint Genome Institute"/>
            <person name="Kjaerbolling I."/>
            <person name="Vesth T."/>
            <person name="Frisvad J.C."/>
            <person name="Nybo J.L."/>
            <person name="Theobald S."/>
            <person name="Kildgaard S."/>
            <person name="Isbrandt T."/>
            <person name="Kuo A."/>
            <person name="Sato A."/>
            <person name="Lyhne E.K."/>
            <person name="Kogle M.E."/>
            <person name="Wiebenga A."/>
            <person name="Kun R.S."/>
            <person name="Lubbers R.J."/>
            <person name="Makela M.R."/>
            <person name="Barry K."/>
            <person name="Chovatia M."/>
            <person name="Clum A."/>
            <person name="Daum C."/>
            <person name="Haridas S."/>
            <person name="He G."/>
            <person name="LaButti K."/>
            <person name="Lipzen A."/>
            <person name="Mondo S."/>
            <person name="Riley R."/>
            <person name="Salamov A."/>
            <person name="Simmons B.A."/>
            <person name="Magnuson J.K."/>
            <person name="Henrissat B."/>
            <person name="Mortensen U.H."/>
            <person name="Larsen T.O."/>
            <person name="Devries R.P."/>
            <person name="Grigoriev I.V."/>
            <person name="Machida M."/>
            <person name="Baker S.E."/>
            <person name="Andersen M.R."/>
        </authorList>
    </citation>
    <scope>NUCLEOTIDE SEQUENCE [LARGE SCALE GENOMIC DNA]</scope>
    <source>
        <strain evidence="2">IBT 14317</strain>
    </source>
</reference>
<dbReference type="AlphaFoldDB" id="A0A5N7BWT2"/>
<feature type="compositionally biased region" description="Low complexity" evidence="1">
    <location>
        <begin position="51"/>
        <end position="60"/>
    </location>
</feature>
<protein>
    <submittedName>
        <fullName evidence="2">Uncharacterized protein</fullName>
    </submittedName>
</protein>
<evidence type="ECO:0000256" key="1">
    <source>
        <dbReference type="SAM" id="MobiDB-lite"/>
    </source>
</evidence>
<gene>
    <name evidence="2" type="ORF">BDV23DRAFT_187404</name>
</gene>
<evidence type="ECO:0000313" key="2">
    <source>
        <dbReference type="EMBL" id="KAE8386294.1"/>
    </source>
</evidence>
<name>A0A5N7BWT2_PETAA</name>
<feature type="compositionally biased region" description="Polar residues" evidence="1">
    <location>
        <begin position="21"/>
        <end position="35"/>
    </location>
</feature>
<organism evidence="2">
    <name type="scientific">Petromyces alliaceus</name>
    <name type="common">Aspergillus alliaceus</name>
    <dbReference type="NCBI Taxonomy" id="209559"/>
    <lineage>
        <taxon>Eukaryota</taxon>
        <taxon>Fungi</taxon>
        <taxon>Dikarya</taxon>
        <taxon>Ascomycota</taxon>
        <taxon>Pezizomycotina</taxon>
        <taxon>Eurotiomycetes</taxon>
        <taxon>Eurotiomycetidae</taxon>
        <taxon>Eurotiales</taxon>
        <taxon>Aspergillaceae</taxon>
        <taxon>Aspergillus</taxon>
        <taxon>Aspergillus subgen. Circumdati</taxon>
    </lineage>
</organism>
<feature type="compositionally biased region" description="Low complexity" evidence="1">
    <location>
        <begin position="1"/>
        <end position="20"/>
    </location>
</feature>
<accession>A0A5N7BWT2</accession>
<feature type="compositionally biased region" description="Basic and acidic residues" evidence="1">
    <location>
        <begin position="131"/>
        <end position="148"/>
    </location>
</feature>
<dbReference type="OrthoDB" id="4509376at2759"/>
<feature type="compositionally biased region" description="Acidic residues" evidence="1">
    <location>
        <begin position="81"/>
        <end position="93"/>
    </location>
</feature>
<dbReference type="Proteomes" id="UP000326877">
    <property type="component" value="Unassembled WGS sequence"/>
</dbReference>
<proteinExistence type="predicted"/>
<feature type="compositionally biased region" description="Basic and acidic residues" evidence="1">
    <location>
        <begin position="64"/>
        <end position="74"/>
    </location>
</feature>
<dbReference type="EMBL" id="ML735314">
    <property type="protein sequence ID" value="KAE8386294.1"/>
    <property type="molecule type" value="Genomic_DNA"/>
</dbReference>